<proteinExistence type="predicted"/>
<name>A0A3E0JVJ0_9BACI</name>
<comment type="caution">
    <text evidence="2">The sequence shown here is derived from an EMBL/GenBank/DDBJ whole genome shotgun (WGS) entry which is preliminary data.</text>
</comment>
<evidence type="ECO:0000313" key="3">
    <source>
        <dbReference type="Proteomes" id="UP000257014"/>
    </source>
</evidence>
<feature type="compositionally biased region" description="Polar residues" evidence="1">
    <location>
        <begin position="14"/>
        <end position="25"/>
    </location>
</feature>
<keyword evidence="2" id="KW-0378">Hydrolase</keyword>
<dbReference type="EMBL" id="QEWE01000043">
    <property type="protein sequence ID" value="REJ23849.1"/>
    <property type="molecule type" value="Genomic_DNA"/>
</dbReference>
<evidence type="ECO:0000313" key="2">
    <source>
        <dbReference type="EMBL" id="REJ23849.1"/>
    </source>
</evidence>
<gene>
    <name evidence="2" type="ORF">C6P37_16480</name>
</gene>
<organism evidence="2 3">
    <name type="scientific">Caldibacillus debilis</name>
    <dbReference type="NCBI Taxonomy" id="301148"/>
    <lineage>
        <taxon>Bacteria</taxon>
        <taxon>Bacillati</taxon>
        <taxon>Bacillota</taxon>
        <taxon>Bacilli</taxon>
        <taxon>Bacillales</taxon>
        <taxon>Bacillaceae</taxon>
        <taxon>Caldibacillus</taxon>
    </lineage>
</organism>
<accession>A0A3E0JVJ0</accession>
<protein>
    <submittedName>
        <fullName evidence="2">Alpha/beta hydrolase</fullName>
    </submittedName>
</protein>
<reference evidence="2 3" key="1">
    <citation type="submission" date="2018-03" db="EMBL/GenBank/DDBJ databases">
        <authorList>
            <person name="Keele B.F."/>
        </authorList>
    </citation>
    <scope>NUCLEOTIDE SEQUENCE [LARGE SCALE GENOMIC DNA]</scope>
    <source>
        <strain evidence="2">ZCTH4_d</strain>
    </source>
</reference>
<dbReference type="InterPro" id="IPR029058">
    <property type="entry name" value="AB_hydrolase_fold"/>
</dbReference>
<dbReference type="Proteomes" id="UP000257014">
    <property type="component" value="Unassembled WGS sequence"/>
</dbReference>
<feature type="region of interest" description="Disordered" evidence="1">
    <location>
        <begin position="1"/>
        <end position="32"/>
    </location>
</feature>
<sequence length="258" mass="29039">MRPPNPFYARAGSQKPQSKNRQSTGPIPDARQQARSFFRRAKTLYNGKKGAGTMKKIAFEEEWKRGKIPCELVLHDPPSDGLAIVLPGRGYTAKAPLLYYASKYYFQKGFDLLQIHYHDILPSTNESEFIAAVQETVRNFLNRHPYANFCIVAKSIGTIALARLCKWDEFREAKALWLTPLLHRDDVFQGLKNSRQKGLVAIGNADPAYAGERFQELKANPNLDLLLIPGADHSLELEMDIEGSIDILKTLLAAVKKL</sequence>
<dbReference type="SUPFAM" id="SSF53474">
    <property type="entry name" value="alpha/beta-Hydrolases"/>
    <property type="match status" value="1"/>
</dbReference>
<dbReference type="AlphaFoldDB" id="A0A3E0JVJ0"/>
<evidence type="ECO:0000256" key="1">
    <source>
        <dbReference type="SAM" id="MobiDB-lite"/>
    </source>
</evidence>
<dbReference type="GO" id="GO:0016787">
    <property type="term" value="F:hydrolase activity"/>
    <property type="evidence" value="ECO:0007669"/>
    <property type="project" value="UniProtKB-KW"/>
</dbReference>
<dbReference type="Gene3D" id="3.40.50.1820">
    <property type="entry name" value="alpha/beta hydrolase"/>
    <property type="match status" value="1"/>
</dbReference>